<dbReference type="PRINTS" id="PR00953">
    <property type="entry name" value="TYPE3IMRPROT"/>
</dbReference>
<feature type="transmembrane region" description="Helical" evidence="10">
    <location>
        <begin position="213"/>
        <end position="236"/>
    </location>
</feature>
<accession>A0A809S9Y1</accession>
<dbReference type="GO" id="GO:0009425">
    <property type="term" value="C:bacterial-type flagellum basal body"/>
    <property type="evidence" value="ECO:0007669"/>
    <property type="project" value="UniProtKB-SubCell"/>
</dbReference>
<proteinExistence type="inferred from homology"/>
<evidence type="ECO:0000256" key="5">
    <source>
        <dbReference type="ARBA" id="ARBA00022692"/>
    </source>
</evidence>
<evidence type="ECO:0000256" key="10">
    <source>
        <dbReference type="RuleBase" id="RU362071"/>
    </source>
</evidence>
<evidence type="ECO:0000256" key="1">
    <source>
        <dbReference type="ARBA" id="ARBA00002578"/>
    </source>
</evidence>
<comment type="similarity">
    <text evidence="2 10">Belongs to the FliR/MopE/SpaR family.</text>
</comment>
<evidence type="ECO:0000256" key="6">
    <source>
        <dbReference type="ARBA" id="ARBA00022989"/>
    </source>
</evidence>
<dbReference type="Proteomes" id="UP000463939">
    <property type="component" value="Chromosome"/>
</dbReference>
<evidence type="ECO:0000256" key="7">
    <source>
        <dbReference type="ARBA" id="ARBA00023136"/>
    </source>
</evidence>
<reference evidence="12" key="1">
    <citation type="submission" date="2019-11" db="EMBL/GenBank/DDBJ databases">
        <title>Isolation and characterization of a novel species in the genus Sulfuriferula.</title>
        <authorList>
            <person name="Mochizuki J."/>
            <person name="Kojima H."/>
            <person name="Fukui M."/>
        </authorList>
    </citation>
    <scope>NUCLEOTIDE SEQUENCE [LARGE SCALE GENOMIC DNA]</scope>
    <source>
        <strain evidence="12">SGTM</strain>
    </source>
</reference>
<dbReference type="InterPro" id="IPR002010">
    <property type="entry name" value="T3SS_IM_R"/>
</dbReference>
<dbReference type="NCBIfam" id="TIGR01400">
    <property type="entry name" value="fliR"/>
    <property type="match status" value="1"/>
</dbReference>
<evidence type="ECO:0000256" key="4">
    <source>
        <dbReference type="ARBA" id="ARBA00022475"/>
    </source>
</evidence>
<dbReference type="PANTHER" id="PTHR30065:SF8">
    <property type="entry name" value="FLAGELLAR BIOSYNTHETIC PROTEIN FLIR"/>
    <property type="match status" value="1"/>
</dbReference>
<protein>
    <recommendedName>
        <fullName evidence="3 9">Flagellar biosynthetic protein FliR</fullName>
    </recommendedName>
</protein>
<keyword evidence="11" id="KW-0969">Cilium</keyword>
<keyword evidence="6 10" id="KW-1133">Transmembrane helix</keyword>
<feature type="transmembrane region" description="Helical" evidence="10">
    <location>
        <begin position="12"/>
        <end position="32"/>
    </location>
</feature>
<evidence type="ECO:0000256" key="2">
    <source>
        <dbReference type="ARBA" id="ARBA00009772"/>
    </source>
</evidence>
<gene>
    <name evidence="11" type="primary">fliR</name>
    <name evidence="11" type="ORF">SFSGTM_19300</name>
</gene>
<feature type="transmembrane region" description="Helical" evidence="10">
    <location>
        <begin position="129"/>
        <end position="155"/>
    </location>
</feature>
<evidence type="ECO:0000256" key="9">
    <source>
        <dbReference type="NCBIfam" id="TIGR01400"/>
    </source>
</evidence>
<comment type="function">
    <text evidence="1 10">Role in flagellar biosynthesis.</text>
</comment>
<name>A0A809S9Y1_9PROT</name>
<dbReference type="RefSeq" id="WP_162085025.1">
    <property type="nucleotide sequence ID" value="NZ_AP021881.1"/>
</dbReference>
<organism evidence="11 12">
    <name type="scientific">Sulfuriferula nivalis</name>
    <dbReference type="NCBI Taxonomy" id="2675298"/>
    <lineage>
        <taxon>Bacteria</taxon>
        <taxon>Pseudomonadati</taxon>
        <taxon>Pseudomonadota</taxon>
        <taxon>Betaproteobacteria</taxon>
        <taxon>Nitrosomonadales</taxon>
        <taxon>Sulfuricellaceae</taxon>
        <taxon>Sulfuriferula</taxon>
    </lineage>
</organism>
<evidence type="ECO:0000256" key="3">
    <source>
        <dbReference type="ARBA" id="ARBA00021717"/>
    </source>
</evidence>
<dbReference type="EMBL" id="AP021881">
    <property type="protein sequence ID" value="BBP01222.1"/>
    <property type="molecule type" value="Genomic_DNA"/>
</dbReference>
<evidence type="ECO:0000313" key="12">
    <source>
        <dbReference type="Proteomes" id="UP000463939"/>
    </source>
</evidence>
<dbReference type="GO" id="GO:0005886">
    <property type="term" value="C:plasma membrane"/>
    <property type="evidence" value="ECO:0007669"/>
    <property type="project" value="UniProtKB-SubCell"/>
</dbReference>
<dbReference type="KEGG" id="sniv:SFSGTM_19300"/>
<dbReference type="InterPro" id="IPR006303">
    <property type="entry name" value="FliR"/>
</dbReference>
<evidence type="ECO:0000313" key="11">
    <source>
        <dbReference type="EMBL" id="BBP01222.1"/>
    </source>
</evidence>
<sequence length="257" mass="27587">MFSFTDAQFYGWLGAFIWPLTRILGLISAAPVFGHMSIPFSNKIGIAVMLTLIIAPTLTNVPILDPATPAGILILTEQLIIGLAMGFAMRMVFVAIEMAGSIGTQSMGFGFASFYDPQTQGQTSAVSQLFTMLATLIFLSINGHLMIVETLVTSFTTLPISLTLNGHGFLQLANWGGFIFSTGVQLAMPMIAALLITNIALGILTRSAPQLNIFGIGFPITLSVGFLVIITSLPYLTAPILAAFNQTFNFVQRIFLP</sequence>
<dbReference type="GO" id="GO:0044780">
    <property type="term" value="P:bacterial-type flagellum assembly"/>
    <property type="evidence" value="ECO:0007669"/>
    <property type="project" value="UniProtKB-UniRule"/>
</dbReference>
<dbReference type="PANTHER" id="PTHR30065">
    <property type="entry name" value="FLAGELLAR BIOSYNTHETIC PROTEIN FLIR"/>
    <property type="match status" value="1"/>
</dbReference>
<dbReference type="GO" id="GO:0006605">
    <property type="term" value="P:protein targeting"/>
    <property type="evidence" value="ECO:0007669"/>
    <property type="project" value="UniProtKB-UniRule"/>
</dbReference>
<feature type="transmembrane region" description="Helical" evidence="10">
    <location>
        <begin position="175"/>
        <end position="201"/>
    </location>
</feature>
<keyword evidence="11" id="KW-0282">Flagellum</keyword>
<dbReference type="AlphaFoldDB" id="A0A809S9Y1"/>
<keyword evidence="8 10" id="KW-0975">Bacterial flagellum</keyword>
<keyword evidence="7 10" id="KW-0472">Membrane</keyword>
<keyword evidence="12" id="KW-1185">Reference proteome</keyword>
<keyword evidence="4 10" id="KW-1003">Cell membrane</keyword>
<keyword evidence="5 10" id="KW-0812">Transmembrane</keyword>
<dbReference type="Pfam" id="PF01311">
    <property type="entry name" value="Bac_export_1"/>
    <property type="match status" value="1"/>
</dbReference>
<keyword evidence="11" id="KW-0966">Cell projection</keyword>
<evidence type="ECO:0000256" key="8">
    <source>
        <dbReference type="ARBA" id="ARBA00023143"/>
    </source>
</evidence>
<feature type="transmembrane region" description="Helical" evidence="10">
    <location>
        <begin position="44"/>
        <end position="64"/>
    </location>
</feature>
<comment type="subcellular location">
    <subcellularLocation>
        <location evidence="10">Cell membrane</location>
        <topology evidence="10">Multi-pass membrane protein</topology>
    </subcellularLocation>
    <subcellularLocation>
        <location evidence="10">Bacterial flagellum basal body</location>
    </subcellularLocation>
</comment>
<feature type="transmembrane region" description="Helical" evidence="10">
    <location>
        <begin position="70"/>
        <end position="89"/>
    </location>
</feature>